<dbReference type="PROSITE" id="PS00211">
    <property type="entry name" value="ABC_TRANSPORTER_1"/>
    <property type="match status" value="2"/>
</dbReference>
<dbReference type="InterPro" id="IPR050611">
    <property type="entry name" value="ABCF"/>
</dbReference>
<feature type="coiled-coil region" evidence="4">
    <location>
        <begin position="554"/>
        <end position="615"/>
    </location>
</feature>
<keyword evidence="2" id="KW-0547">Nucleotide-binding</keyword>
<evidence type="ECO:0000313" key="8">
    <source>
        <dbReference type="Proteomes" id="UP001230156"/>
    </source>
</evidence>
<keyword evidence="4" id="KW-0175">Coiled coil</keyword>
<dbReference type="InterPro" id="IPR003593">
    <property type="entry name" value="AAA+_ATPase"/>
</dbReference>
<keyword evidence="1" id="KW-0677">Repeat</keyword>
<dbReference type="Gene3D" id="1.10.287.380">
    <property type="entry name" value="Valyl-tRNA synthetase, C-terminal domain"/>
    <property type="match status" value="1"/>
</dbReference>
<dbReference type="InterPro" id="IPR017871">
    <property type="entry name" value="ABC_transporter-like_CS"/>
</dbReference>
<dbReference type="CDD" id="cd03221">
    <property type="entry name" value="ABCF_EF-3"/>
    <property type="match status" value="2"/>
</dbReference>
<dbReference type="SUPFAM" id="SSF52540">
    <property type="entry name" value="P-loop containing nucleoside triphosphate hydrolases"/>
    <property type="match status" value="2"/>
</dbReference>
<feature type="region of interest" description="Disordered" evidence="5">
    <location>
        <begin position="525"/>
        <end position="545"/>
    </location>
</feature>
<dbReference type="Proteomes" id="UP001230156">
    <property type="component" value="Unassembled WGS sequence"/>
</dbReference>
<name>A0ABU0YL49_9PROT</name>
<dbReference type="EMBL" id="JAUYVI010000002">
    <property type="protein sequence ID" value="MDQ7247463.1"/>
    <property type="molecule type" value="Genomic_DNA"/>
</dbReference>
<accession>A0ABU0YL49</accession>
<dbReference type="InterPro" id="IPR037118">
    <property type="entry name" value="Val-tRNA_synth_C_sf"/>
</dbReference>
<dbReference type="RefSeq" id="WP_379954864.1">
    <property type="nucleotide sequence ID" value="NZ_JAUYVI010000002.1"/>
</dbReference>
<dbReference type="InterPro" id="IPR003439">
    <property type="entry name" value="ABC_transporter-like_ATP-bd"/>
</dbReference>
<evidence type="ECO:0000256" key="4">
    <source>
        <dbReference type="SAM" id="Coils"/>
    </source>
</evidence>
<dbReference type="InterPro" id="IPR032781">
    <property type="entry name" value="ABC_tran_Xtn"/>
</dbReference>
<evidence type="ECO:0000256" key="3">
    <source>
        <dbReference type="ARBA" id="ARBA00022840"/>
    </source>
</evidence>
<dbReference type="PANTHER" id="PTHR19211:SF14">
    <property type="entry name" value="ATP-BINDING CASSETTE SUB-FAMILY F MEMBER 1"/>
    <property type="match status" value="1"/>
</dbReference>
<sequence>MLTVSDLSYRIAGREILSSTGFSLPAGHHAGIVGRNGTGKSTLLNIISGKLHADSGTVEYPKLWRMGMLAQEAPGGPESLLETVLAADKERAALLAEAETAEDPDRIGEIHARLIDIDAHSAEARAAEILAGLGFNAEAQARPCSDFSGGWRMRVALAAVLFSRPELLLLDEPTNHLDLEATLWLEGYLKNYPHTILLVSHDRDLLNNVVDKIIHLHDCKFTVYTGGYDTFEDTRRERLALQASMAQKQEAQRKHMMVFVDRFRYKASKARQAQSRLKAIEKMKPIAVAAEERGVEFDFPEPQELPPPLMTLDHVSVGYEPGKPILRKLDLRLDPDDRIALLGSNGNGKSTFVKLLAQRLQPMEGEIRRSNKIRVGYFAQHQAEELDLDATALILMDRAAPNITPEKRRGHLGRFGFGPDKINTRVGSLSGGEKARLLLALMSWSAPNILLMDEPTNHLDVDSRQALVQAINDFGGAVVLISHDPHLIELCADRLWLVKDGTVRGFDGDLDDYRQLLLDDARAAARGESAGKKSDRPSRKEERRQAAHQRAVKRAQLEEQAERSSRAVEKLTQALKLVEAKLADPKLYERAPAEAADWQKKHAEVSQKLAEAEESWLEAQGTLEGKVAAEE</sequence>
<feature type="domain" description="ABC transporter" evidence="6">
    <location>
        <begin position="2"/>
        <end position="243"/>
    </location>
</feature>
<evidence type="ECO:0000256" key="2">
    <source>
        <dbReference type="ARBA" id="ARBA00022741"/>
    </source>
</evidence>
<dbReference type="Gene3D" id="3.40.50.300">
    <property type="entry name" value="P-loop containing nucleotide triphosphate hydrolases"/>
    <property type="match status" value="2"/>
</dbReference>
<evidence type="ECO:0000259" key="6">
    <source>
        <dbReference type="PROSITE" id="PS50893"/>
    </source>
</evidence>
<dbReference type="PANTHER" id="PTHR19211">
    <property type="entry name" value="ATP-BINDING TRANSPORT PROTEIN-RELATED"/>
    <property type="match status" value="1"/>
</dbReference>
<keyword evidence="3 7" id="KW-0067">ATP-binding</keyword>
<organism evidence="7 8">
    <name type="scientific">Dongia sedimenti</name>
    <dbReference type="NCBI Taxonomy" id="3064282"/>
    <lineage>
        <taxon>Bacteria</taxon>
        <taxon>Pseudomonadati</taxon>
        <taxon>Pseudomonadota</taxon>
        <taxon>Alphaproteobacteria</taxon>
        <taxon>Rhodospirillales</taxon>
        <taxon>Dongiaceae</taxon>
        <taxon>Dongia</taxon>
    </lineage>
</organism>
<reference evidence="8" key="1">
    <citation type="submission" date="2023-08" db="EMBL/GenBank/DDBJ databases">
        <title>Rhodospirillaceae gen. nov., a novel taxon isolated from the Yangtze River Yuezi River estuary sludge.</title>
        <authorList>
            <person name="Ruan L."/>
        </authorList>
    </citation>
    <scope>NUCLEOTIDE SEQUENCE [LARGE SCALE GENOMIC DNA]</scope>
    <source>
        <strain evidence="8">R-7</strain>
    </source>
</reference>
<feature type="domain" description="ABC transporter" evidence="6">
    <location>
        <begin position="310"/>
        <end position="525"/>
    </location>
</feature>
<dbReference type="InterPro" id="IPR027417">
    <property type="entry name" value="P-loop_NTPase"/>
</dbReference>
<evidence type="ECO:0000256" key="5">
    <source>
        <dbReference type="SAM" id="MobiDB-lite"/>
    </source>
</evidence>
<comment type="caution">
    <text evidence="7">The sequence shown here is derived from an EMBL/GenBank/DDBJ whole genome shotgun (WGS) entry which is preliminary data.</text>
</comment>
<protein>
    <submittedName>
        <fullName evidence="7">ABC-F family ATP-binding cassette domain-containing protein</fullName>
    </submittedName>
</protein>
<evidence type="ECO:0000313" key="7">
    <source>
        <dbReference type="EMBL" id="MDQ7247463.1"/>
    </source>
</evidence>
<gene>
    <name evidence="7" type="ORF">Q8A70_07280</name>
</gene>
<dbReference type="PROSITE" id="PS50893">
    <property type="entry name" value="ABC_TRANSPORTER_2"/>
    <property type="match status" value="2"/>
</dbReference>
<dbReference type="Pfam" id="PF12848">
    <property type="entry name" value="ABC_tran_Xtn"/>
    <property type="match status" value="1"/>
</dbReference>
<proteinExistence type="predicted"/>
<evidence type="ECO:0000256" key="1">
    <source>
        <dbReference type="ARBA" id="ARBA00022737"/>
    </source>
</evidence>
<keyword evidence="8" id="KW-1185">Reference proteome</keyword>
<dbReference type="SMART" id="SM00382">
    <property type="entry name" value="AAA"/>
    <property type="match status" value="2"/>
</dbReference>
<dbReference type="GO" id="GO:0005524">
    <property type="term" value="F:ATP binding"/>
    <property type="evidence" value="ECO:0007669"/>
    <property type="project" value="UniProtKB-KW"/>
</dbReference>
<dbReference type="Pfam" id="PF00005">
    <property type="entry name" value="ABC_tran"/>
    <property type="match status" value="2"/>
</dbReference>